<sequence length="1067" mass="115219">MKYVLLIWVLLSLSNGDTIPAIRESARDIPVAYTVDIVVGGGNLAGVAAAITAANLGAEVLIIHSRPSFSHEVSDKSRYWLEPNEVPQTGLEQDLLGTRASGAGYYFITPGPYKKRIEEALVQTGVRFLFWTTAVGVLEDGSGNISGVVIVNKAGRQVVKAKVVIDATSMAGIAQMAGAEMTAWPGGNQTVSCTKMIPGSDAEGTPIVNYSASTSDYLREYSMQFPFTDGSWTERCAAEYQIRRTFPRQDAAWMSHMIHLNEPNHIIAEATDSSPTWPGAANLSLDCCRPRGLSRIYVASGASAVSRANAAKLIRPLELIALGKRIGAQAKTDADGLSHPSSVIVKTNTSTVGYQPGLDVSEALDGHRPYHIYPTVRQESNDLPIWGAYDVIVVGGGSAGAPAAIGAARKGAKVLVIEALGILGGVGTNGIGHFYQGYTHGFAMEYPVAWWKSVHKAEWLFDEIAKHSGEIWFNTLACGTVKNGNRVCGVVVATPMGRGAVTGTVIIDATGDGDISYWAGAEVMHLNNGDLAIQEASYMGDDAAPAGMRNEWGSIFFDPADIESMTDFYYLSRKYGAHKDRFDFYGLIGNRETRLVVGDYVVTALDQKIGRTYHDMINIASADFDMHGYPDGPTCMAGLFPNGINYVPYRALLPRGLRGILVIGRCKSMIHDAMPITRMQADLTNEGYAAGYIAAKCVADGVDLRAVDIGAVQDHLAVIGNMTATHRATVCIEMAEVNDSELQSAAENPINENLEKILRAPARALPYLHASFAQTPTKDKAQALCLIGDAAGVEYLANWFDGESLGTGVSYLDLIPFPPIPAINATIWALGQSRDVRAVPALAQKLDDVAFLNRGSTDFTHVRSLVLALGKIGDPSGTPALKRFLERSNINGNVMGPMDWQASSKYELVESIVELLGAAALYKCGDIGNIARDRLIDYRDNDWRGVCVRFAGFILSGDSTVSPVKTQYDRPKTPEAAVAVYPNPFNPTITISIATHKHIPNNSFLVAVYTLSGRRVQVLDVQRLPIRSNGARNMVAYWNGEGMASGMYFIKIKVGLRTYTKRVILVR</sequence>
<dbReference type="EMBL" id="MFYX01000106">
    <property type="protein sequence ID" value="OGK02518.1"/>
    <property type="molecule type" value="Genomic_DNA"/>
</dbReference>
<dbReference type="SUPFAM" id="SSF51905">
    <property type="entry name" value="FAD/NAD(P)-binding domain"/>
    <property type="match status" value="2"/>
</dbReference>
<dbReference type="Proteomes" id="UP000179243">
    <property type="component" value="Unassembled WGS sequence"/>
</dbReference>
<evidence type="ECO:0000256" key="3">
    <source>
        <dbReference type="ARBA" id="ARBA00023002"/>
    </source>
</evidence>
<reference evidence="7 8" key="1">
    <citation type="journal article" date="2016" name="Nat. Commun.">
        <title>Thousands of microbial genomes shed light on interconnected biogeochemical processes in an aquifer system.</title>
        <authorList>
            <person name="Anantharaman K."/>
            <person name="Brown C.T."/>
            <person name="Hug L.A."/>
            <person name="Sharon I."/>
            <person name="Castelle C.J."/>
            <person name="Probst A.J."/>
            <person name="Thomas B.C."/>
            <person name="Singh A."/>
            <person name="Wilkins M.J."/>
            <person name="Karaoz U."/>
            <person name="Brodie E.L."/>
            <person name="Williams K.H."/>
            <person name="Hubbard S.S."/>
            <person name="Banfield J.F."/>
        </authorList>
    </citation>
    <scope>NUCLEOTIDE SEQUENCE [LARGE SCALE GENOMIC DNA]</scope>
</reference>
<dbReference type="Pfam" id="PF18962">
    <property type="entry name" value="Por_Secre_tail"/>
    <property type="match status" value="1"/>
</dbReference>
<evidence type="ECO:0000313" key="8">
    <source>
        <dbReference type="Proteomes" id="UP000179243"/>
    </source>
</evidence>
<dbReference type="PANTHER" id="PTHR43498:SF1">
    <property type="entry name" value="COB--COM HETERODISULFIDE REDUCTASE IRON-SULFUR SUBUNIT A"/>
    <property type="match status" value="1"/>
</dbReference>
<feature type="domain" description="Secretion system C-terminal sorting" evidence="6">
    <location>
        <begin position="980"/>
        <end position="1064"/>
    </location>
</feature>
<dbReference type="GO" id="GO:0016491">
    <property type="term" value="F:oxidoreductase activity"/>
    <property type="evidence" value="ECO:0007669"/>
    <property type="project" value="UniProtKB-KW"/>
</dbReference>
<organism evidence="7 8">
    <name type="scientific">Candidatus Raymondbacteria bacterium RIFOXYD12_FULL_49_13</name>
    <dbReference type="NCBI Taxonomy" id="1817890"/>
    <lineage>
        <taxon>Bacteria</taxon>
        <taxon>Raymondiibacteriota</taxon>
    </lineage>
</organism>
<protein>
    <recommendedName>
        <fullName evidence="6">Secretion system C-terminal sorting domain-containing protein</fullName>
    </recommendedName>
</protein>
<dbReference type="Pfam" id="PF03130">
    <property type="entry name" value="HEAT_PBS"/>
    <property type="match status" value="1"/>
</dbReference>
<accession>A0A1F7F7H1</accession>
<comment type="caution">
    <text evidence="7">The sequence shown here is derived from an EMBL/GenBank/DDBJ whole genome shotgun (WGS) entry which is preliminary data.</text>
</comment>
<dbReference type="NCBIfam" id="TIGR04183">
    <property type="entry name" value="Por_Secre_tail"/>
    <property type="match status" value="1"/>
</dbReference>
<dbReference type="GO" id="GO:0051539">
    <property type="term" value="F:4 iron, 4 sulfur cluster binding"/>
    <property type="evidence" value="ECO:0007669"/>
    <property type="project" value="UniProtKB-KW"/>
</dbReference>
<dbReference type="InterPro" id="IPR004155">
    <property type="entry name" value="PBS_lyase_HEAT"/>
</dbReference>
<dbReference type="PRINTS" id="PR00368">
    <property type="entry name" value="FADPNR"/>
</dbReference>
<keyword evidence="2" id="KW-0479">Metal-binding</keyword>
<keyword evidence="3" id="KW-0560">Oxidoreductase</keyword>
<evidence type="ECO:0000256" key="2">
    <source>
        <dbReference type="ARBA" id="ARBA00022723"/>
    </source>
</evidence>
<evidence type="ECO:0000256" key="4">
    <source>
        <dbReference type="ARBA" id="ARBA00023004"/>
    </source>
</evidence>
<proteinExistence type="predicted"/>
<dbReference type="AlphaFoldDB" id="A0A1F7F7H1"/>
<dbReference type="InterPro" id="IPR026444">
    <property type="entry name" value="Secre_tail"/>
</dbReference>
<keyword evidence="5" id="KW-0411">Iron-sulfur</keyword>
<dbReference type="InterPro" id="IPR011989">
    <property type="entry name" value="ARM-like"/>
</dbReference>
<gene>
    <name evidence="7" type="ORF">A2519_11985</name>
</gene>
<evidence type="ECO:0000313" key="7">
    <source>
        <dbReference type="EMBL" id="OGK02518.1"/>
    </source>
</evidence>
<dbReference type="Pfam" id="PF12831">
    <property type="entry name" value="FAD_oxidored"/>
    <property type="match status" value="3"/>
</dbReference>
<dbReference type="PRINTS" id="PR00469">
    <property type="entry name" value="PNDRDTASEII"/>
</dbReference>
<keyword evidence="1" id="KW-0004">4Fe-4S</keyword>
<dbReference type="Gene3D" id="3.50.50.60">
    <property type="entry name" value="FAD/NAD(P)-binding domain"/>
    <property type="match status" value="2"/>
</dbReference>
<evidence type="ECO:0000256" key="1">
    <source>
        <dbReference type="ARBA" id="ARBA00022485"/>
    </source>
</evidence>
<dbReference type="InterPro" id="IPR036188">
    <property type="entry name" value="FAD/NAD-bd_sf"/>
</dbReference>
<dbReference type="Gene3D" id="1.25.10.10">
    <property type="entry name" value="Leucine-rich Repeat Variant"/>
    <property type="match status" value="1"/>
</dbReference>
<dbReference type="InterPro" id="IPR039650">
    <property type="entry name" value="HdrA-like"/>
</dbReference>
<dbReference type="PANTHER" id="PTHR43498">
    <property type="entry name" value="FERREDOXIN:COB-COM HETERODISULFIDE REDUCTASE SUBUNIT A"/>
    <property type="match status" value="1"/>
</dbReference>
<evidence type="ECO:0000259" key="6">
    <source>
        <dbReference type="Pfam" id="PF18962"/>
    </source>
</evidence>
<evidence type="ECO:0000256" key="5">
    <source>
        <dbReference type="ARBA" id="ARBA00023014"/>
    </source>
</evidence>
<name>A0A1F7F7H1_UNCRA</name>
<dbReference type="GO" id="GO:0046872">
    <property type="term" value="F:metal ion binding"/>
    <property type="evidence" value="ECO:0007669"/>
    <property type="project" value="UniProtKB-KW"/>
</dbReference>
<keyword evidence="4" id="KW-0408">Iron</keyword>